<keyword evidence="3" id="KW-1185">Reference proteome</keyword>
<dbReference type="Proteomes" id="UP001162131">
    <property type="component" value="Unassembled WGS sequence"/>
</dbReference>
<evidence type="ECO:0000313" key="2">
    <source>
        <dbReference type="EMBL" id="CAG9310815.1"/>
    </source>
</evidence>
<gene>
    <name evidence="2" type="ORF">BSTOLATCC_MIC2529</name>
</gene>
<organism evidence="2 3">
    <name type="scientific">Blepharisma stoltei</name>
    <dbReference type="NCBI Taxonomy" id="1481888"/>
    <lineage>
        <taxon>Eukaryota</taxon>
        <taxon>Sar</taxon>
        <taxon>Alveolata</taxon>
        <taxon>Ciliophora</taxon>
        <taxon>Postciliodesmatophora</taxon>
        <taxon>Heterotrichea</taxon>
        <taxon>Heterotrichida</taxon>
        <taxon>Blepharismidae</taxon>
        <taxon>Blepharisma</taxon>
    </lineage>
</organism>
<feature type="chain" id="PRO_5043314148" description="DinB-like domain-containing protein" evidence="1">
    <location>
        <begin position="19"/>
        <end position="76"/>
    </location>
</feature>
<dbReference type="AlphaFoldDB" id="A0AAU9IA69"/>
<protein>
    <recommendedName>
        <fullName evidence="4">DinB-like domain-containing protein</fullName>
    </recommendedName>
</protein>
<feature type="signal peptide" evidence="1">
    <location>
        <begin position="1"/>
        <end position="18"/>
    </location>
</feature>
<comment type="caution">
    <text evidence="2">The sequence shown here is derived from an EMBL/GenBank/DDBJ whole genome shotgun (WGS) entry which is preliminary data.</text>
</comment>
<accession>A0AAU9IA69</accession>
<evidence type="ECO:0000313" key="3">
    <source>
        <dbReference type="Proteomes" id="UP001162131"/>
    </source>
</evidence>
<proteinExistence type="predicted"/>
<sequence>MKIILFFLFLLHLLQCLAFMNQVNKFPEISHWRIFDQAKLQNLPNAKVQWPTQGFSSRTLAYHMTHQVAAYYALKK</sequence>
<evidence type="ECO:0000256" key="1">
    <source>
        <dbReference type="SAM" id="SignalP"/>
    </source>
</evidence>
<name>A0AAU9IA69_9CILI</name>
<reference evidence="2" key="1">
    <citation type="submission" date="2021-09" db="EMBL/GenBank/DDBJ databases">
        <authorList>
            <consortium name="AG Swart"/>
            <person name="Singh M."/>
            <person name="Singh A."/>
            <person name="Seah K."/>
            <person name="Emmerich C."/>
        </authorList>
    </citation>
    <scope>NUCLEOTIDE SEQUENCE</scope>
    <source>
        <strain evidence="2">ATCC30299</strain>
    </source>
</reference>
<keyword evidence="1" id="KW-0732">Signal</keyword>
<evidence type="ECO:0008006" key="4">
    <source>
        <dbReference type="Google" id="ProtNLM"/>
    </source>
</evidence>
<dbReference type="EMBL" id="CAJZBQ010000003">
    <property type="protein sequence ID" value="CAG9310815.1"/>
    <property type="molecule type" value="Genomic_DNA"/>
</dbReference>